<evidence type="ECO:0000256" key="1">
    <source>
        <dbReference type="ARBA" id="ARBA00022898"/>
    </source>
</evidence>
<dbReference type="InterPro" id="IPR036390">
    <property type="entry name" value="WH_DNA-bd_sf"/>
</dbReference>
<keyword evidence="2" id="KW-0805">Transcription regulation</keyword>
<evidence type="ECO:0000256" key="3">
    <source>
        <dbReference type="ARBA" id="ARBA00023125"/>
    </source>
</evidence>
<keyword evidence="4" id="KW-0804">Transcription</keyword>
<dbReference type="AlphaFoldDB" id="A0A1H2GCL8"/>
<protein>
    <submittedName>
        <fullName evidence="6">DNA-binding transcriptional regulator YhcF, GntR family</fullName>
    </submittedName>
</protein>
<dbReference type="InterPro" id="IPR051446">
    <property type="entry name" value="HTH_trans_reg/aminotransferase"/>
</dbReference>
<dbReference type="OrthoDB" id="7363114at2"/>
<dbReference type="EMBL" id="LT629791">
    <property type="protein sequence ID" value="SDU17403.1"/>
    <property type="molecule type" value="Genomic_DNA"/>
</dbReference>
<name>A0A1H2GCL8_9ACTN</name>
<dbReference type="SUPFAM" id="SSF46785">
    <property type="entry name" value="Winged helix' DNA-binding domain"/>
    <property type="match status" value="1"/>
</dbReference>
<evidence type="ECO:0000313" key="7">
    <source>
        <dbReference type="Proteomes" id="UP000182977"/>
    </source>
</evidence>
<evidence type="ECO:0000313" key="6">
    <source>
        <dbReference type="EMBL" id="SDU17403.1"/>
    </source>
</evidence>
<gene>
    <name evidence="6" type="ORF">SAMN04488563_0426</name>
</gene>
<dbReference type="Gene3D" id="1.10.10.10">
    <property type="entry name" value="Winged helix-like DNA-binding domain superfamily/Winged helix DNA-binding domain"/>
    <property type="match status" value="1"/>
</dbReference>
<feature type="domain" description="HTH gntR-type" evidence="5">
    <location>
        <begin position="15"/>
        <end position="83"/>
    </location>
</feature>
<sequence length="101" mass="11161">MTVADEFDPDEDRPGYKLVHLADHLTAKIADGRLSAGARLPSQRDMAAEYRVSTNTIVRALDVLRERGLIVTFRYKGTYVVEDPAPLLEPLDGTEGEESTS</sequence>
<dbReference type="PROSITE" id="PS50949">
    <property type="entry name" value="HTH_GNTR"/>
    <property type="match status" value="1"/>
</dbReference>
<proteinExistence type="predicted"/>
<dbReference type="Pfam" id="PF00392">
    <property type="entry name" value="GntR"/>
    <property type="match status" value="1"/>
</dbReference>
<dbReference type="PANTHER" id="PTHR46577">
    <property type="entry name" value="HTH-TYPE TRANSCRIPTIONAL REGULATORY PROTEIN GABR"/>
    <property type="match status" value="1"/>
</dbReference>
<organism evidence="6 7">
    <name type="scientific">Jiangella alkaliphila</name>
    <dbReference type="NCBI Taxonomy" id="419479"/>
    <lineage>
        <taxon>Bacteria</taxon>
        <taxon>Bacillati</taxon>
        <taxon>Actinomycetota</taxon>
        <taxon>Actinomycetes</taxon>
        <taxon>Jiangellales</taxon>
        <taxon>Jiangellaceae</taxon>
        <taxon>Jiangella</taxon>
    </lineage>
</organism>
<evidence type="ECO:0000256" key="4">
    <source>
        <dbReference type="ARBA" id="ARBA00023163"/>
    </source>
</evidence>
<dbReference type="SMART" id="SM00345">
    <property type="entry name" value="HTH_GNTR"/>
    <property type="match status" value="1"/>
</dbReference>
<keyword evidence="1" id="KW-0663">Pyridoxal phosphate</keyword>
<dbReference type="PRINTS" id="PR00035">
    <property type="entry name" value="HTHGNTR"/>
</dbReference>
<evidence type="ECO:0000259" key="5">
    <source>
        <dbReference type="PROSITE" id="PS50949"/>
    </source>
</evidence>
<keyword evidence="7" id="KW-1185">Reference proteome</keyword>
<evidence type="ECO:0000256" key="2">
    <source>
        <dbReference type="ARBA" id="ARBA00023015"/>
    </source>
</evidence>
<keyword evidence="3 6" id="KW-0238">DNA-binding</keyword>
<dbReference type="InterPro" id="IPR036388">
    <property type="entry name" value="WH-like_DNA-bd_sf"/>
</dbReference>
<dbReference type="GO" id="GO:0003677">
    <property type="term" value="F:DNA binding"/>
    <property type="evidence" value="ECO:0007669"/>
    <property type="project" value="UniProtKB-KW"/>
</dbReference>
<dbReference type="RefSeq" id="WP_046766639.1">
    <property type="nucleotide sequence ID" value="NZ_KQ061219.1"/>
</dbReference>
<accession>A0A1H2GCL8</accession>
<dbReference type="Proteomes" id="UP000182977">
    <property type="component" value="Chromosome I"/>
</dbReference>
<dbReference type="GO" id="GO:0003700">
    <property type="term" value="F:DNA-binding transcription factor activity"/>
    <property type="evidence" value="ECO:0007669"/>
    <property type="project" value="InterPro"/>
</dbReference>
<dbReference type="PANTHER" id="PTHR46577:SF1">
    <property type="entry name" value="HTH-TYPE TRANSCRIPTIONAL REGULATORY PROTEIN GABR"/>
    <property type="match status" value="1"/>
</dbReference>
<dbReference type="InterPro" id="IPR000524">
    <property type="entry name" value="Tscrpt_reg_HTH_GntR"/>
</dbReference>
<dbReference type="CDD" id="cd07377">
    <property type="entry name" value="WHTH_GntR"/>
    <property type="match status" value="1"/>
</dbReference>
<reference evidence="7" key="1">
    <citation type="submission" date="2016-10" db="EMBL/GenBank/DDBJ databases">
        <authorList>
            <person name="Varghese N."/>
            <person name="Submissions S."/>
        </authorList>
    </citation>
    <scope>NUCLEOTIDE SEQUENCE [LARGE SCALE GENOMIC DNA]</scope>
    <source>
        <strain evidence="7">DSM 45079</strain>
    </source>
</reference>